<evidence type="ECO:0000313" key="2">
    <source>
        <dbReference type="Proteomes" id="UP001310890"/>
    </source>
</evidence>
<dbReference type="EMBL" id="JAVRRL010000011">
    <property type="protein sequence ID" value="KAK5115673.1"/>
    <property type="molecule type" value="Genomic_DNA"/>
</dbReference>
<dbReference type="AlphaFoldDB" id="A0AAN7TM76"/>
<gene>
    <name evidence="1" type="ORF">LTR62_000762</name>
</gene>
<proteinExistence type="predicted"/>
<dbReference type="Proteomes" id="UP001310890">
    <property type="component" value="Unassembled WGS sequence"/>
</dbReference>
<dbReference type="PANTHER" id="PTHR47843">
    <property type="entry name" value="BTB DOMAIN-CONTAINING PROTEIN-RELATED"/>
    <property type="match status" value="1"/>
</dbReference>
<dbReference type="InterPro" id="IPR011333">
    <property type="entry name" value="SKP1/BTB/POZ_sf"/>
</dbReference>
<protein>
    <submittedName>
        <fullName evidence="1">Uncharacterized protein</fullName>
    </submittedName>
</protein>
<sequence length="174" mass="19036">MAETIPDFRYKPLFKALTASEPLTLLHEAQESIVHLQDTDPAVVFAMLWYLYTDNYEDYLSTSESPAKKAVAPALFDIPASCPAVVFDVQVLIEANMRGTPPLAELAAKKLKQRTAEGWKPTGFADAIELMFTKAPDQDFGLRDIAVQAANSARSAVEKGPGVLPGDNYQTLCD</sequence>
<evidence type="ECO:0000313" key="1">
    <source>
        <dbReference type="EMBL" id="KAK5115673.1"/>
    </source>
</evidence>
<organism evidence="1 2">
    <name type="scientific">Meristemomyces frigidus</name>
    <dbReference type="NCBI Taxonomy" id="1508187"/>
    <lineage>
        <taxon>Eukaryota</taxon>
        <taxon>Fungi</taxon>
        <taxon>Dikarya</taxon>
        <taxon>Ascomycota</taxon>
        <taxon>Pezizomycotina</taxon>
        <taxon>Dothideomycetes</taxon>
        <taxon>Dothideomycetidae</taxon>
        <taxon>Mycosphaerellales</taxon>
        <taxon>Teratosphaeriaceae</taxon>
        <taxon>Meristemomyces</taxon>
    </lineage>
</organism>
<name>A0AAN7TM76_9PEZI</name>
<comment type="caution">
    <text evidence="1">The sequence shown here is derived from an EMBL/GenBank/DDBJ whole genome shotgun (WGS) entry which is preliminary data.</text>
</comment>
<dbReference type="PANTHER" id="PTHR47843:SF5">
    <property type="entry name" value="BTB_POZ DOMAIN PROTEIN"/>
    <property type="match status" value="1"/>
</dbReference>
<reference evidence="1" key="1">
    <citation type="submission" date="2023-08" db="EMBL/GenBank/DDBJ databases">
        <title>Black Yeasts Isolated from many extreme environments.</title>
        <authorList>
            <person name="Coleine C."/>
            <person name="Stajich J.E."/>
            <person name="Selbmann L."/>
        </authorList>
    </citation>
    <scope>NUCLEOTIDE SEQUENCE</scope>
    <source>
        <strain evidence="1">CCFEE 5401</strain>
    </source>
</reference>
<dbReference type="Gene3D" id="3.30.710.10">
    <property type="entry name" value="Potassium Channel Kv1.1, Chain A"/>
    <property type="match status" value="1"/>
</dbReference>
<accession>A0AAN7TM76</accession>